<evidence type="ECO:0000313" key="10">
    <source>
        <dbReference type="EMBL" id="OKH90329.1"/>
    </source>
</evidence>
<evidence type="ECO:0000256" key="8">
    <source>
        <dbReference type="SAM" id="MobiDB-lite"/>
    </source>
</evidence>
<dbReference type="CDD" id="cd14014">
    <property type="entry name" value="STKc_PknB_like"/>
    <property type="match status" value="1"/>
</dbReference>
<feature type="compositionally biased region" description="Low complexity" evidence="8">
    <location>
        <begin position="314"/>
        <end position="338"/>
    </location>
</feature>
<keyword evidence="4 7" id="KW-0547">Nucleotide-binding</keyword>
<evidence type="ECO:0000256" key="6">
    <source>
        <dbReference type="ARBA" id="ARBA00022840"/>
    </source>
</evidence>
<dbReference type="Pfam" id="PF00069">
    <property type="entry name" value="Pkinase"/>
    <property type="match status" value="1"/>
</dbReference>
<dbReference type="InterPro" id="IPR000719">
    <property type="entry name" value="Prot_kinase_dom"/>
</dbReference>
<organism evidence="10 11">
    <name type="scientific">Streptomyces uncialis</name>
    <dbReference type="NCBI Taxonomy" id="1048205"/>
    <lineage>
        <taxon>Bacteria</taxon>
        <taxon>Bacillati</taxon>
        <taxon>Actinomycetota</taxon>
        <taxon>Actinomycetes</taxon>
        <taxon>Kitasatosporales</taxon>
        <taxon>Streptomycetaceae</taxon>
        <taxon>Streptomyces</taxon>
    </lineage>
</organism>
<dbReference type="Pfam" id="PF00497">
    <property type="entry name" value="SBP_bac_3"/>
    <property type="match status" value="1"/>
</dbReference>
<dbReference type="InterPro" id="IPR008271">
    <property type="entry name" value="Ser/Thr_kinase_AS"/>
</dbReference>
<accession>A0A1Q4UXU2</accession>
<evidence type="ECO:0000256" key="5">
    <source>
        <dbReference type="ARBA" id="ARBA00022777"/>
    </source>
</evidence>
<evidence type="ECO:0000256" key="2">
    <source>
        <dbReference type="ARBA" id="ARBA00022527"/>
    </source>
</evidence>
<dbReference type="SMART" id="SM00062">
    <property type="entry name" value="PBPb"/>
    <property type="match status" value="1"/>
</dbReference>
<dbReference type="PROSITE" id="PS50011">
    <property type="entry name" value="PROTEIN_KINASE_DOM"/>
    <property type="match status" value="1"/>
</dbReference>
<keyword evidence="3" id="KW-0808">Transferase</keyword>
<dbReference type="PANTHER" id="PTHR43289">
    <property type="entry name" value="MITOGEN-ACTIVATED PROTEIN KINASE KINASE KINASE 20-RELATED"/>
    <property type="match status" value="1"/>
</dbReference>
<feature type="compositionally biased region" description="Polar residues" evidence="8">
    <location>
        <begin position="271"/>
        <end position="281"/>
    </location>
</feature>
<dbReference type="PANTHER" id="PTHR43289:SF6">
    <property type="entry name" value="SERINE_THREONINE-PROTEIN KINASE NEKL-3"/>
    <property type="match status" value="1"/>
</dbReference>
<evidence type="ECO:0000256" key="4">
    <source>
        <dbReference type="ARBA" id="ARBA00022741"/>
    </source>
</evidence>
<protein>
    <recommendedName>
        <fullName evidence="1">non-specific serine/threonine protein kinase</fullName>
        <ecNumber evidence="1">2.7.11.1</ecNumber>
    </recommendedName>
</protein>
<evidence type="ECO:0000256" key="3">
    <source>
        <dbReference type="ARBA" id="ARBA00022679"/>
    </source>
</evidence>
<name>A0A1Q4UXU2_9ACTN</name>
<dbReference type="EMBL" id="LFBV01000013">
    <property type="protein sequence ID" value="OKH90329.1"/>
    <property type="molecule type" value="Genomic_DNA"/>
</dbReference>
<dbReference type="InterPro" id="IPR017441">
    <property type="entry name" value="Protein_kinase_ATP_BS"/>
</dbReference>
<dbReference type="PROSITE" id="PS00108">
    <property type="entry name" value="PROTEIN_KINASE_ST"/>
    <property type="match status" value="1"/>
</dbReference>
<comment type="caution">
    <text evidence="10">The sequence shown here is derived from an EMBL/GenBank/DDBJ whole genome shotgun (WGS) entry which is preliminary data.</text>
</comment>
<feature type="domain" description="Protein kinase" evidence="9">
    <location>
        <begin position="6"/>
        <end position="266"/>
    </location>
</feature>
<dbReference type="STRING" id="1048205.AB852_36010"/>
<dbReference type="Proteomes" id="UP000186455">
    <property type="component" value="Unassembled WGS sequence"/>
</dbReference>
<dbReference type="Gene3D" id="3.40.190.10">
    <property type="entry name" value="Periplasmic binding protein-like II"/>
    <property type="match status" value="2"/>
</dbReference>
<feature type="region of interest" description="Disordered" evidence="8">
    <location>
        <begin position="271"/>
        <end position="350"/>
    </location>
</feature>
<evidence type="ECO:0000256" key="7">
    <source>
        <dbReference type="PROSITE-ProRule" id="PRU10141"/>
    </source>
</evidence>
<keyword evidence="6 7" id="KW-0067">ATP-binding</keyword>
<feature type="region of interest" description="Disordered" evidence="8">
    <location>
        <begin position="383"/>
        <end position="409"/>
    </location>
</feature>
<proteinExistence type="predicted"/>
<evidence type="ECO:0000313" key="11">
    <source>
        <dbReference type="Proteomes" id="UP000186455"/>
    </source>
</evidence>
<keyword evidence="11" id="KW-1185">Reference proteome</keyword>
<dbReference type="Gene3D" id="3.30.200.20">
    <property type="entry name" value="Phosphorylase Kinase, domain 1"/>
    <property type="match status" value="1"/>
</dbReference>
<dbReference type="InterPro" id="IPR011009">
    <property type="entry name" value="Kinase-like_dom_sf"/>
</dbReference>
<reference evidence="10 11" key="1">
    <citation type="submission" date="2015-06" db="EMBL/GenBank/DDBJ databases">
        <title>Cloning and characterization of the uncialamcin biosynthetic gene cluster.</title>
        <authorList>
            <person name="Yan X."/>
            <person name="Huang T."/>
            <person name="Ge H."/>
            <person name="Shen B."/>
        </authorList>
    </citation>
    <scope>NUCLEOTIDE SEQUENCE [LARGE SCALE GENOMIC DNA]</scope>
    <source>
        <strain evidence="10 11">DCA2648</strain>
    </source>
</reference>
<gene>
    <name evidence="10" type="ORF">AB852_36010</name>
</gene>
<keyword evidence="2 10" id="KW-0723">Serine/threonine-protein kinase</keyword>
<dbReference type="GO" id="GO:0004674">
    <property type="term" value="F:protein serine/threonine kinase activity"/>
    <property type="evidence" value="ECO:0007669"/>
    <property type="project" value="UniProtKB-KW"/>
</dbReference>
<dbReference type="PROSITE" id="PS00107">
    <property type="entry name" value="PROTEIN_KINASE_ATP"/>
    <property type="match status" value="1"/>
</dbReference>
<feature type="compositionally biased region" description="Polar residues" evidence="8">
    <location>
        <begin position="391"/>
        <end position="404"/>
    </location>
</feature>
<keyword evidence="5 10" id="KW-0418">Kinase</keyword>
<sequence length="635" mass="67349">MIDGRFELLTRLGGGGMGLVWRARDLALNREVALKEVRPPDPALAEYDPEGARALRARVLREAQALALIDHPNVVTIHHIVDGGEHPYPWLVMELVTGGSFQERLDQGGPLSPVAAAGIGRGVLAGLRAVHAAGIQHRDIKPPNILLRPDGRPVLTDFGIAAIQGSTALTIAGSVIGTPDYMAPERVGGQDGGPAADLWSLALMLYVAVEGRHPLRRANTLATLAAVLSEDVPPPRQAGPLASALMAVLVRDPAARPDAEELDELLAAAESGTTAVPSSPRGTPPGPAAQPDPDVVPGEPTSYALAPPERPAEPADSSPSPSLSPSPSRREPSVVLSRPPGPPPSGDPRRIRRRRGFAYAALVAVPLVGVLVWNLLPDSGDDPDAAGGGRSTKSPQVSGSSGAGQLTVGIKFDQPGFGERDQDGKFKGFDVDVATYIARHLGRDPADIVWKEAVGIERESMLKEQEVDLMVATYTMNDRREEEIDFVGPYLVAHQDVLMSVDNMAIARPYHLNGKKVCSVTGTSPGRTLQNTVATQAVLVERPGYTQCLTDLANGTVDAVTTDDALLAGYAELNPGKYRLGGFKMSDERYGIGLPPNSLLKQRVQAALDKMIADGSWKKALTRNLPLLQRDSPTS</sequence>
<dbReference type="CDD" id="cd13690">
    <property type="entry name" value="PBP2_GluB"/>
    <property type="match status" value="1"/>
</dbReference>
<dbReference type="EC" id="2.7.11.1" evidence="1"/>
<evidence type="ECO:0000259" key="9">
    <source>
        <dbReference type="PROSITE" id="PS50011"/>
    </source>
</evidence>
<feature type="binding site" evidence="7">
    <location>
        <position position="35"/>
    </location>
    <ligand>
        <name>ATP</name>
        <dbReference type="ChEBI" id="CHEBI:30616"/>
    </ligand>
</feature>
<dbReference type="Gene3D" id="1.10.510.10">
    <property type="entry name" value="Transferase(Phosphotransferase) domain 1"/>
    <property type="match status" value="1"/>
</dbReference>
<dbReference type="SUPFAM" id="SSF56112">
    <property type="entry name" value="Protein kinase-like (PK-like)"/>
    <property type="match status" value="1"/>
</dbReference>
<dbReference type="SMART" id="SM00220">
    <property type="entry name" value="S_TKc"/>
    <property type="match status" value="1"/>
</dbReference>
<dbReference type="AlphaFoldDB" id="A0A1Q4UXU2"/>
<evidence type="ECO:0000256" key="1">
    <source>
        <dbReference type="ARBA" id="ARBA00012513"/>
    </source>
</evidence>
<dbReference type="InterPro" id="IPR001638">
    <property type="entry name" value="Solute-binding_3/MltF_N"/>
</dbReference>
<dbReference type="SUPFAM" id="SSF53850">
    <property type="entry name" value="Periplasmic binding protein-like II"/>
    <property type="match status" value="1"/>
</dbReference>
<dbReference type="GO" id="GO:0005524">
    <property type="term" value="F:ATP binding"/>
    <property type="evidence" value="ECO:0007669"/>
    <property type="project" value="UniProtKB-UniRule"/>
</dbReference>